<evidence type="ECO:0000259" key="4">
    <source>
        <dbReference type="SMART" id="SM00672"/>
    </source>
</evidence>
<keyword evidence="6" id="KW-1185">Reference proteome</keyword>
<dbReference type="AlphaFoldDB" id="A0A8J8W7H4"/>
<dbReference type="InterPro" id="IPR006598">
    <property type="entry name" value="CAP10"/>
</dbReference>
<dbReference type="EMBL" id="WIWV01000004">
    <property type="protein sequence ID" value="KAF7719607.1"/>
    <property type="molecule type" value="Genomic_DNA"/>
</dbReference>
<dbReference type="PANTHER" id="PTHR12203">
    <property type="entry name" value="KDEL LYS-ASP-GLU-LEU CONTAINING - RELATED"/>
    <property type="match status" value="1"/>
</dbReference>
<keyword evidence="3" id="KW-0472">Membrane</keyword>
<gene>
    <name evidence="5" type="ORF">PECM_005508</name>
</gene>
<dbReference type="GO" id="GO:0016757">
    <property type="term" value="F:glycosyltransferase activity"/>
    <property type="evidence" value="ECO:0007669"/>
    <property type="project" value="UniProtKB-KW"/>
</dbReference>
<reference evidence="5" key="1">
    <citation type="journal article" date="2020" name="Front. Microbiol.">
        <title>Gene regulatory networks of Penicillium echinulatum 2HH and Penicillium oxalicum 114-2 inferred by a computational biology approach.</title>
        <authorList>
            <person name="Lenz A.R."/>
            <person name="Galan-Vasquez E."/>
            <person name="Balbinot E."/>
            <person name="De Abreu F.P."/>
            <person name="De Oliveira N.S."/>
            <person name="Da Rosa L.O."/>
            <person name="De Avila E Silva S."/>
            <person name="Camassola M."/>
            <person name="Dillon A.J.P."/>
            <person name="Perez-Rueda E."/>
        </authorList>
    </citation>
    <scope>NUCLEOTIDE SEQUENCE</scope>
    <source>
        <strain evidence="5">S1M29</strain>
    </source>
</reference>
<evidence type="ECO:0000256" key="3">
    <source>
        <dbReference type="SAM" id="Phobius"/>
    </source>
</evidence>
<dbReference type="InterPro" id="IPR051091">
    <property type="entry name" value="O-Glucosyltr/Glycosyltrsf_90"/>
</dbReference>
<organism evidence="5 6">
    <name type="scientific">Penicillium ucsense</name>
    <dbReference type="NCBI Taxonomy" id="2839758"/>
    <lineage>
        <taxon>Eukaryota</taxon>
        <taxon>Fungi</taxon>
        <taxon>Dikarya</taxon>
        <taxon>Ascomycota</taxon>
        <taxon>Pezizomycotina</taxon>
        <taxon>Eurotiomycetes</taxon>
        <taxon>Eurotiomycetidae</taxon>
        <taxon>Eurotiales</taxon>
        <taxon>Aspergillaceae</taxon>
        <taxon>Penicillium</taxon>
    </lineage>
</organism>
<keyword evidence="3" id="KW-1133">Transmembrane helix</keyword>
<dbReference type="PANTHER" id="PTHR12203:SF35">
    <property type="entry name" value="PROTEIN O-GLUCOSYLTRANSFERASE 1"/>
    <property type="match status" value="1"/>
</dbReference>
<keyword evidence="5" id="KW-0328">Glycosyltransferase</keyword>
<protein>
    <submittedName>
        <fullName evidence="5">Beta-1,2-xylosyltransferase</fullName>
        <ecNumber evidence="5">2.4.2.-</ecNumber>
    </submittedName>
</protein>
<feature type="transmembrane region" description="Helical" evidence="3">
    <location>
        <begin position="59"/>
        <end position="78"/>
    </location>
</feature>
<comment type="caution">
    <text evidence="5">The sequence shown here is derived from an EMBL/GenBank/DDBJ whole genome shotgun (WGS) entry which is preliminary data.</text>
</comment>
<evidence type="ECO:0000256" key="2">
    <source>
        <dbReference type="ARBA" id="ARBA00022679"/>
    </source>
</evidence>
<comment type="similarity">
    <text evidence="1">Belongs to the glycosyltransferase 90 family.</text>
</comment>
<evidence type="ECO:0000313" key="6">
    <source>
        <dbReference type="Proteomes" id="UP000631181"/>
    </source>
</evidence>
<proteinExistence type="inferred from homology"/>
<name>A0A8J8W7H4_9EURO</name>
<sequence length="643" mass="74530">MQSRTSSFMSSLRSVYLRTKESLQTPDIELWGFHSYKLVGGGQGRAEHRWFSRITKKTWSMIGLTFLFLLACWGVFIYSPLQKDPYGPYDTLEIRACHHPVAQLVVNARKAFNRTLEHQSSTLEEAVAEYQRRYQMPPPPHFDEWYRFATERSTVLIDEFDTIYHSILPFWGLSPSVIRDRVREDVGPVNETFVMGLTVRKGTIDTFGKHQGDFQEPGTRKIIERFQQWLPALTLQFNAHDEPRVVLAHEQLNQLVKKGRTAQSRLRARATSLSNTFSPGDLESPSRPVPGPYSRWNSFVRQETWLLSRLSCPPETAAMSLDGNASDNTAAYALDPLGFIFNQSAASDVCNTPSLRHRLGLFQRPNAFSVSNELTPMFSMSHPSTFQDIPVPSPYYYEDKSKFDPDTAVTWEEKKPQLYWRGRTNGGHSFKGSWRQLQRQRIVGNLTHPQSARHVLSLKSGSRCTSRRKAQWEIQQANETRTPGYFDIYFTDIADCDDDCDEEMAFFNDVVEPEPQERAWNYRYLLDLDGHAYSGRFYAFLRSKSVPFKITSFREWDQNILFPWVHYVPVNMEVREVPELIRFFEENEAGQEIAKTIGEDGQTWAARALRKDDMEVYMFRLLLEYARVQDDNRESLGYVLPKQ</sequence>
<feature type="domain" description="Glycosyl transferase CAP10" evidence="4">
    <location>
        <begin position="333"/>
        <end position="632"/>
    </location>
</feature>
<keyword evidence="2 5" id="KW-0808">Transferase</keyword>
<keyword evidence="3" id="KW-0812">Transmembrane</keyword>
<accession>A0A8J8W7H4</accession>
<dbReference type="SMART" id="SM00672">
    <property type="entry name" value="CAP10"/>
    <property type="match status" value="1"/>
</dbReference>
<dbReference type="EC" id="2.4.2.-" evidence="5"/>
<dbReference type="Proteomes" id="UP000631181">
    <property type="component" value="Unassembled WGS sequence"/>
</dbReference>
<dbReference type="OrthoDB" id="541052at2759"/>
<evidence type="ECO:0000256" key="1">
    <source>
        <dbReference type="ARBA" id="ARBA00010118"/>
    </source>
</evidence>
<dbReference type="Pfam" id="PF05686">
    <property type="entry name" value="Glyco_transf_90"/>
    <property type="match status" value="1"/>
</dbReference>
<evidence type="ECO:0000313" key="5">
    <source>
        <dbReference type="EMBL" id="KAF7719607.1"/>
    </source>
</evidence>